<feature type="compositionally biased region" description="Acidic residues" evidence="1">
    <location>
        <begin position="128"/>
        <end position="146"/>
    </location>
</feature>
<dbReference type="AlphaFoldDB" id="A0A9W6YZY1"/>
<reference evidence="2" key="1">
    <citation type="submission" date="2023-04" db="EMBL/GenBank/DDBJ databases">
        <title>Ambrosiozyma monospora NBRC 1965.</title>
        <authorList>
            <person name="Ichikawa N."/>
            <person name="Sato H."/>
            <person name="Tonouchi N."/>
        </authorList>
    </citation>
    <scope>NUCLEOTIDE SEQUENCE</scope>
    <source>
        <strain evidence="2">NBRC 1965</strain>
    </source>
</reference>
<comment type="caution">
    <text evidence="2">The sequence shown here is derived from an EMBL/GenBank/DDBJ whole genome shotgun (WGS) entry which is preliminary data.</text>
</comment>
<evidence type="ECO:0000313" key="3">
    <source>
        <dbReference type="Proteomes" id="UP001165063"/>
    </source>
</evidence>
<organism evidence="2 3">
    <name type="scientific">Ambrosiozyma monospora</name>
    <name type="common">Yeast</name>
    <name type="synonym">Endomycopsis monosporus</name>
    <dbReference type="NCBI Taxonomy" id="43982"/>
    <lineage>
        <taxon>Eukaryota</taxon>
        <taxon>Fungi</taxon>
        <taxon>Dikarya</taxon>
        <taxon>Ascomycota</taxon>
        <taxon>Saccharomycotina</taxon>
        <taxon>Pichiomycetes</taxon>
        <taxon>Pichiales</taxon>
        <taxon>Pichiaceae</taxon>
        <taxon>Ambrosiozyma</taxon>
    </lineage>
</organism>
<dbReference type="EMBL" id="BSXU01005378">
    <property type="protein sequence ID" value="GMG53091.1"/>
    <property type="molecule type" value="Genomic_DNA"/>
</dbReference>
<name>A0A9W6YZY1_AMBMO</name>
<sequence length="510" mass="57449">MPRNYVLVCPLEFEFPAQHMFLPSSVNSLGVALGKGGQNDGKEMANVTVRYEVYARVRFRDEKVKTGENMMGVWDFLFPLEFQGGSNVVIGDGKLVGESYEEVDEGVKKDEVESTPVATFGGDGVTREDDDDDDDENEDSDEEYDSSFESKNIGVKVIKRIIRDTDVNVWTTTCSTVGPLSFVLSITMGIKDTLDLDDSLTDIPITFEWPVGAGVNQSGIRENFGDFEISSMEVSLDTTVDFKFEDMSNDNKGPTKLQKKFSVPLVKEKFTEGRPIVHIADLVFDEETGVFKLETKLSRFITRTTLFDKIGHTVLGNANIENTMYCVNTLKAKLRVRNKTKDGKITSRDFSFSWNPITITNERKSSTYNATNINSESIESPHSSKLEKHIYEKFYQRKYPSEYIPKQGEKFDRKRDKFEVSKTKVKTSSTVSKTGKFDYGFAVVQDKKAKANGYVEQVSLVLPEYQPTPEGLHDGVHEMKKFPYYRERCLDVGDGDGVGAGLNVDGFTFY</sequence>
<evidence type="ECO:0000313" key="2">
    <source>
        <dbReference type="EMBL" id="GMG53091.1"/>
    </source>
</evidence>
<dbReference type="Proteomes" id="UP001165063">
    <property type="component" value="Unassembled WGS sequence"/>
</dbReference>
<proteinExistence type="predicted"/>
<accession>A0A9W6YZY1</accession>
<feature type="region of interest" description="Disordered" evidence="1">
    <location>
        <begin position="105"/>
        <end position="147"/>
    </location>
</feature>
<gene>
    <name evidence="2" type="ORF">Amon01_000738500</name>
</gene>
<evidence type="ECO:0000256" key="1">
    <source>
        <dbReference type="SAM" id="MobiDB-lite"/>
    </source>
</evidence>
<keyword evidence="3" id="KW-1185">Reference proteome</keyword>
<protein>
    <submittedName>
        <fullName evidence="2">Unnamed protein product</fullName>
    </submittedName>
</protein>